<feature type="transmembrane region" description="Helical" evidence="1">
    <location>
        <begin position="25"/>
        <end position="47"/>
    </location>
</feature>
<sequence length="350" mass="38733">SVGHILYNSSVFDTIITPKEFIPLIGMYTSVDMILSTLGLITNAVNIRTFLAMGANDGITVSFLFLSASELLCSLAGFGQRLSMAFWLMEMATGYHTWFHINPNAFNVYFWNIRSGLFEIPVLITTYLAVVKCMCVVNPLGFKNTFSVAKTVKIMVWICLVSFVTYIPILATMGVVEVFDQQVNVTRPILWFSPYRDIVRNIVWNGRDSVSAITSEIIIVVCLVVMTRSLSKAVSVRESLTSGGGAGLVDKPQGRCGSPRKTSSRKLSGKELQVIRQVAYISLVYIVGNTPKIIVYLAIALVPGLTQGGLYQNLYDVILIGKESCELVISCANIVIYYKYNTKFRACCLL</sequence>
<dbReference type="EMBL" id="CAXITT010000760">
    <property type="protein sequence ID" value="CAL1546017.1"/>
    <property type="molecule type" value="Genomic_DNA"/>
</dbReference>
<feature type="transmembrane region" description="Helical" evidence="1">
    <location>
        <begin position="59"/>
        <end position="79"/>
    </location>
</feature>
<feature type="non-terminal residue" evidence="2">
    <location>
        <position position="1"/>
    </location>
</feature>
<keyword evidence="3" id="KW-1185">Reference proteome</keyword>
<keyword evidence="1" id="KW-0472">Membrane</keyword>
<organism evidence="2 3">
    <name type="scientific">Lymnaea stagnalis</name>
    <name type="common">Great pond snail</name>
    <name type="synonym">Helix stagnalis</name>
    <dbReference type="NCBI Taxonomy" id="6523"/>
    <lineage>
        <taxon>Eukaryota</taxon>
        <taxon>Metazoa</taxon>
        <taxon>Spiralia</taxon>
        <taxon>Lophotrochozoa</taxon>
        <taxon>Mollusca</taxon>
        <taxon>Gastropoda</taxon>
        <taxon>Heterobranchia</taxon>
        <taxon>Euthyneura</taxon>
        <taxon>Panpulmonata</taxon>
        <taxon>Hygrophila</taxon>
        <taxon>Lymnaeoidea</taxon>
        <taxon>Lymnaeidae</taxon>
        <taxon>Lymnaea</taxon>
    </lineage>
</organism>
<reference evidence="2 3" key="1">
    <citation type="submission" date="2024-04" db="EMBL/GenBank/DDBJ databases">
        <authorList>
            <consortium name="Genoscope - CEA"/>
            <person name="William W."/>
        </authorList>
    </citation>
    <scope>NUCLEOTIDE SEQUENCE [LARGE SCALE GENOMIC DNA]</scope>
</reference>
<feature type="transmembrane region" description="Helical" evidence="1">
    <location>
        <begin position="120"/>
        <end position="142"/>
    </location>
</feature>
<comment type="caution">
    <text evidence="2">The sequence shown here is derived from an EMBL/GenBank/DDBJ whole genome shotgun (WGS) entry which is preliminary data.</text>
</comment>
<evidence type="ECO:0000313" key="2">
    <source>
        <dbReference type="EMBL" id="CAL1546017.1"/>
    </source>
</evidence>
<dbReference type="Gene3D" id="1.20.1070.10">
    <property type="entry name" value="Rhodopsin 7-helix transmembrane proteins"/>
    <property type="match status" value="1"/>
</dbReference>
<keyword evidence="1" id="KW-1133">Transmembrane helix</keyword>
<evidence type="ECO:0000256" key="1">
    <source>
        <dbReference type="SAM" id="Phobius"/>
    </source>
</evidence>
<keyword evidence="1" id="KW-0812">Transmembrane</keyword>
<name>A0AAV2IG40_LYMST</name>
<gene>
    <name evidence="2" type="ORF">GSLYS_00019394001</name>
</gene>
<evidence type="ECO:0000313" key="3">
    <source>
        <dbReference type="Proteomes" id="UP001497497"/>
    </source>
</evidence>
<dbReference type="AlphaFoldDB" id="A0AAV2IG40"/>
<feature type="transmembrane region" description="Helical" evidence="1">
    <location>
        <begin position="209"/>
        <end position="227"/>
    </location>
</feature>
<proteinExistence type="predicted"/>
<dbReference type="Proteomes" id="UP001497497">
    <property type="component" value="Unassembled WGS sequence"/>
</dbReference>
<dbReference type="SUPFAM" id="SSF81321">
    <property type="entry name" value="Family A G protein-coupled receptor-like"/>
    <property type="match status" value="1"/>
</dbReference>
<feature type="transmembrane region" description="Helical" evidence="1">
    <location>
        <begin position="154"/>
        <end position="176"/>
    </location>
</feature>
<accession>A0AAV2IG40</accession>
<evidence type="ECO:0008006" key="4">
    <source>
        <dbReference type="Google" id="ProtNLM"/>
    </source>
</evidence>
<protein>
    <recommendedName>
        <fullName evidence="4">G-protein coupled receptors family 1 profile domain-containing protein</fullName>
    </recommendedName>
</protein>